<keyword evidence="1" id="KW-0812">Transmembrane</keyword>
<dbReference type="EMBL" id="FNUX01000034">
    <property type="protein sequence ID" value="SEG17123.1"/>
    <property type="molecule type" value="Genomic_DNA"/>
</dbReference>
<protein>
    <recommendedName>
        <fullName evidence="4">FecR family protein</fullName>
    </recommendedName>
</protein>
<evidence type="ECO:0000313" key="2">
    <source>
        <dbReference type="EMBL" id="SEG17123.1"/>
    </source>
</evidence>
<evidence type="ECO:0008006" key="4">
    <source>
        <dbReference type="Google" id="ProtNLM"/>
    </source>
</evidence>
<proteinExistence type="predicted"/>
<gene>
    <name evidence="2" type="ORF">SAMN05216334_13418</name>
</gene>
<evidence type="ECO:0000256" key="1">
    <source>
        <dbReference type="SAM" id="Phobius"/>
    </source>
</evidence>
<dbReference type="AlphaFoldDB" id="A0A1H5XZM6"/>
<sequence length="285" mass="31528">MDATEIKPFLFKIISIHPRHYPRFIFSPLNFSGNQGLLLLLLAISLLAGCKTVPVMDRSLAEAGSLWEQNEHTGARFHHSTLPDDATIGLIQPSGKGVLLNGSSVNDTEQVKNHSFVSSGRQNGARIQFKASDSSCLIRVDEFKIGNAFTETSECEQRIETLHAIIYAKNAILHLKVSQHETEVTVISGTITVTSRGNPTDSIDINADHEVTVTLDTVSHPRSITSDEIWQRIRWRDDFRLYKTVIDWNKVIVGVITVAIIAVAIIFGKGRSGIGHGGGFPRHRR</sequence>
<feature type="transmembrane region" description="Helical" evidence="1">
    <location>
        <begin position="248"/>
        <end position="267"/>
    </location>
</feature>
<accession>A0A1H5XZM6</accession>
<dbReference type="RefSeq" id="WP_103967546.1">
    <property type="nucleotide sequence ID" value="NZ_FNUX01000034.1"/>
</dbReference>
<dbReference type="Proteomes" id="UP000236753">
    <property type="component" value="Unassembled WGS sequence"/>
</dbReference>
<keyword evidence="1" id="KW-1133">Transmembrane helix</keyword>
<evidence type="ECO:0000313" key="3">
    <source>
        <dbReference type="Proteomes" id="UP000236753"/>
    </source>
</evidence>
<organism evidence="2 3">
    <name type="scientific">Nitrosomonas ureae</name>
    <dbReference type="NCBI Taxonomy" id="44577"/>
    <lineage>
        <taxon>Bacteria</taxon>
        <taxon>Pseudomonadati</taxon>
        <taxon>Pseudomonadota</taxon>
        <taxon>Betaproteobacteria</taxon>
        <taxon>Nitrosomonadales</taxon>
        <taxon>Nitrosomonadaceae</taxon>
        <taxon>Nitrosomonas</taxon>
    </lineage>
</organism>
<name>A0A1H5XZM6_9PROT</name>
<reference evidence="2 3" key="1">
    <citation type="submission" date="2016-10" db="EMBL/GenBank/DDBJ databases">
        <authorList>
            <person name="de Groot N.N."/>
        </authorList>
    </citation>
    <scope>NUCLEOTIDE SEQUENCE [LARGE SCALE GENOMIC DNA]</scope>
    <source>
        <strain evidence="2 3">Nm13</strain>
    </source>
</reference>
<dbReference type="OrthoDB" id="8546334at2"/>
<keyword evidence="1" id="KW-0472">Membrane</keyword>